<dbReference type="EMBL" id="MHKL01000010">
    <property type="protein sequence ID" value="OGY89677.1"/>
    <property type="molecule type" value="Genomic_DNA"/>
</dbReference>
<dbReference type="NCBIfam" id="TIGR00350">
    <property type="entry name" value="lytR_cpsA_psr"/>
    <property type="match status" value="1"/>
</dbReference>
<organism evidence="4 5">
    <name type="scientific">Candidatus Komeilibacteria bacterium RIFCSPLOWO2_01_FULL_45_10</name>
    <dbReference type="NCBI Taxonomy" id="1798550"/>
    <lineage>
        <taxon>Bacteria</taxon>
        <taxon>Candidatus Komeiliibacteriota</taxon>
    </lineage>
</organism>
<accession>A0A1G2BN30</accession>
<comment type="caution">
    <text evidence="4">The sequence shown here is derived from an EMBL/GenBank/DDBJ whole genome shotgun (WGS) entry which is preliminary data.</text>
</comment>
<gene>
    <name evidence="4" type="ORF">A2927_02485</name>
</gene>
<dbReference type="STRING" id="1798550.A2927_02485"/>
<dbReference type="Gene3D" id="3.30.70.2390">
    <property type="match status" value="1"/>
</dbReference>
<evidence type="ECO:0000256" key="1">
    <source>
        <dbReference type="ARBA" id="ARBA00006068"/>
    </source>
</evidence>
<evidence type="ECO:0000259" key="3">
    <source>
        <dbReference type="Pfam" id="PF13399"/>
    </source>
</evidence>
<feature type="non-terminal residue" evidence="4">
    <location>
        <position position="1"/>
    </location>
</feature>
<proteinExistence type="inferred from homology"/>
<dbReference type="Proteomes" id="UP000178849">
    <property type="component" value="Unassembled WGS sequence"/>
</dbReference>
<reference evidence="4 5" key="1">
    <citation type="journal article" date="2016" name="Nat. Commun.">
        <title>Thousands of microbial genomes shed light on interconnected biogeochemical processes in an aquifer system.</title>
        <authorList>
            <person name="Anantharaman K."/>
            <person name="Brown C.T."/>
            <person name="Hug L.A."/>
            <person name="Sharon I."/>
            <person name="Castelle C.J."/>
            <person name="Probst A.J."/>
            <person name="Thomas B.C."/>
            <person name="Singh A."/>
            <person name="Wilkins M.J."/>
            <person name="Karaoz U."/>
            <person name="Brodie E.L."/>
            <person name="Williams K.H."/>
            <person name="Hubbard S.S."/>
            <person name="Banfield J.F."/>
        </authorList>
    </citation>
    <scope>NUCLEOTIDE SEQUENCE [LARGE SCALE GENOMIC DNA]</scope>
</reference>
<evidence type="ECO:0008006" key="6">
    <source>
        <dbReference type="Google" id="ProtNLM"/>
    </source>
</evidence>
<evidence type="ECO:0000313" key="4">
    <source>
        <dbReference type="EMBL" id="OGY89677.1"/>
    </source>
</evidence>
<dbReference type="Pfam" id="PF13399">
    <property type="entry name" value="LytR_C"/>
    <property type="match status" value="1"/>
</dbReference>
<evidence type="ECO:0000259" key="2">
    <source>
        <dbReference type="Pfam" id="PF03816"/>
    </source>
</evidence>
<protein>
    <recommendedName>
        <fullName evidence="6">Cell envelope-related transcriptional attenuator domain-containing protein</fullName>
    </recommendedName>
</protein>
<dbReference type="InterPro" id="IPR027381">
    <property type="entry name" value="LytR/CpsA/Psr_C"/>
</dbReference>
<dbReference type="Gene3D" id="3.40.630.190">
    <property type="entry name" value="LCP protein"/>
    <property type="match status" value="1"/>
</dbReference>
<dbReference type="InterPro" id="IPR004474">
    <property type="entry name" value="LytR_CpsA_psr"/>
</dbReference>
<feature type="domain" description="Cell envelope-related transcriptional attenuator" evidence="2">
    <location>
        <begin position="12"/>
        <end position="171"/>
    </location>
</feature>
<comment type="similarity">
    <text evidence="1">Belongs to the LytR/CpsA/Psr (LCP) family.</text>
</comment>
<dbReference type="Pfam" id="PF03816">
    <property type="entry name" value="LytR_cpsA_psr"/>
    <property type="match status" value="1"/>
</dbReference>
<sequence>IGGEGHDGPYLTDTIMVVSIKPSTGEVGLLSIPRDMLARFKDGNWYKINQIYSMGKVSSEELGEKYIVETVEDLLDADIHYFGIVSFAGFEEFIDEIGGITVNVPRGFTDPSYPTADFKTKVVGFQPGWQTMDGATALIYARSRYGDNFEGSDFARSRRQQLIMEAVKEKLFKFSTLLNPEKISAIFDLLGSSVETNLSVWQALKIAQMTKETTEDKIYRIVLDDGPDSILEPGFTAEGAWILKPKDGNYTTLARQFKNIFEAGNLKEENAKIAVQNGTETNGLAYWTSVFLERLGYQIFSWKNAQTQDYQRTVIYDLTDGNKKDTLKMLKTELEAYAAKPVPDYLLNQSQTEAASAKTKPDFIVILGIDHALRFKLPKLEEIATITPAAATTTLEILPTSTLPNL</sequence>
<evidence type="ECO:0000313" key="5">
    <source>
        <dbReference type="Proteomes" id="UP000178849"/>
    </source>
</evidence>
<dbReference type="AlphaFoldDB" id="A0A1G2BN30"/>
<name>A0A1G2BN30_9BACT</name>
<dbReference type="InterPro" id="IPR050922">
    <property type="entry name" value="LytR/CpsA/Psr_CW_biosynth"/>
</dbReference>
<feature type="domain" description="LytR/CpsA/Psr regulator C-terminal" evidence="3">
    <location>
        <begin position="271"/>
        <end position="334"/>
    </location>
</feature>
<dbReference type="PANTHER" id="PTHR33392:SF6">
    <property type="entry name" value="POLYISOPRENYL-TEICHOIC ACID--PEPTIDOGLYCAN TEICHOIC ACID TRANSFERASE TAGU"/>
    <property type="match status" value="1"/>
</dbReference>
<dbReference type="PANTHER" id="PTHR33392">
    <property type="entry name" value="POLYISOPRENYL-TEICHOIC ACID--PEPTIDOGLYCAN TEICHOIC ACID TRANSFERASE TAGU"/>
    <property type="match status" value="1"/>
</dbReference>